<comment type="caution">
    <text evidence="2">The sequence shown here is derived from an EMBL/GenBank/DDBJ whole genome shotgun (WGS) entry which is preliminary data.</text>
</comment>
<name>A0A9P9IAA9_9HYPO</name>
<evidence type="ECO:0000256" key="1">
    <source>
        <dbReference type="SAM" id="MobiDB-lite"/>
    </source>
</evidence>
<feature type="region of interest" description="Disordered" evidence="1">
    <location>
        <begin position="17"/>
        <end position="40"/>
    </location>
</feature>
<sequence length="101" mass="11185">MSIVIGWMAYGKSWRQKMGGKPSIRWSDASESLSQNGERPEVKAFTQTLRNVVVEERLDQMIGGARAMVLDEEVQSNMGRIVDNLLRLGAGQSFATNVKVA</sequence>
<dbReference type="EMBL" id="JAGMUV010000034">
    <property type="protein sequence ID" value="KAH7113581.1"/>
    <property type="molecule type" value="Genomic_DNA"/>
</dbReference>
<evidence type="ECO:0000313" key="3">
    <source>
        <dbReference type="Proteomes" id="UP000738349"/>
    </source>
</evidence>
<protein>
    <submittedName>
        <fullName evidence="2">Uncharacterized protein</fullName>
    </submittedName>
</protein>
<organism evidence="2 3">
    <name type="scientific">Dactylonectria macrodidyma</name>
    <dbReference type="NCBI Taxonomy" id="307937"/>
    <lineage>
        <taxon>Eukaryota</taxon>
        <taxon>Fungi</taxon>
        <taxon>Dikarya</taxon>
        <taxon>Ascomycota</taxon>
        <taxon>Pezizomycotina</taxon>
        <taxon>Sordariomycetes</taxon>
        <taxon>Hypocreomycetidae</taxon>
        <taxon>Hypocreales</taxon>
        <taxon>Nectriaceae</taxon>
        <taxon>Dactylonectria</taxon>
    </lineage>
</organism>
<accession>A0A9P9IAA9</accession>
<reference evidence="2" key="1">
    <citation type="journal article" date="2021" name="Nat. Commun.">
        <title>Genetic determinants of endophytism in the Arabidopsis root mycobiome.</title>
        <authorList>
            <person name="Mesny F."/>
            <person name="Miyauchi S."/>
            <person name="Thiergart T."/>
            <person name="Pickel B."/>
            <person name="Atanasova L."/>
            <person name="Karlsson M."/>
            <person name="Huettel B."/>
            <person name="Barry K.W."/>
            <person name="Haridas S."/>
            <person name="Chen C."/>
            <person name="Bauer D."/>
            <person name="Andreopoulos W."/>
            <person name="Pangilinan J."/>
            <person name="LaButti K."/>
            <person name="Riley R."/>
            <person name="Lipzen A."/>
            <person name="Clum A."/>
            <person name="Drula E."/>
            <person name="Henrissat B."/>
            <person name="Kohler A."/>
            <person name="Grigoriev I.V."/>
            <person name="Martin F.M."/>
            <person name="Hacquard S."/>
        </authorList>
    </citation>
    <scope>NUCLEOTIDE SEQUENCE</scope>
    <source>
        <strain evidence="2">MPI-CAGE-AT-0147</strain>
    </source>
</reference>
<keyword evidence="3" id="KW-1185">Reference proteome</keyword>
<gene>
    <name evidence="2" type="ORF">EDB81DRAFT_306875</name>
</gene>
<evidence type="ECO:0000313" key="2">
    <source>
        <dbReference type="EMBL" id="KAH7113581.1"/>
    </source>
</evidence>
<dbReference type="Proteomes" id="UP000738349">
    <property type="component" value="Unassembled WGS sequence"/>
</dbReference>
<dbReference type="OrthoDB" id="3522001at2759"/>
<dbReference type="AlphaFoldDB" id="A0A9P9IAA9"/>
<proteinExistence type="predicted"/>